<reference evidence="1 2" key="1">
    <citation type="journal article" date="2019" name="Sci. Rep.">
        <title>A high-quality genome of Eragrostis curvula grass provides insights into Poaceae evolution and supports new strategies to enhance forage quality.</title>
        <authorList>
            <person name="Carballo J."/>
            <person name="Santos B.A.C.M."/>
            <person name="Zappacosta D."/>
            <person name="Garbus I."/>
            <person name="Selva J.P."/>
            <person name="Gallo C.A."/>
            <person name="Diaz A."/>
            <person name="Albertini E."/>
            <person name="Caccamo M."/>
            <person name="Echenique V."/>
        </authorList>
    </citation>
    <scope>NUCLEOTIDE SEQUENCE [LARGE SCALE GENOMIC DNA]</scope>
    <source>
        <strain evidence="2">cv. Victoria</strain>
        <tissue evidence="1">Leaf</tissue>
    </source>
</reference>
<feature type="non-terminal residue" evidence="1">
    <location>
        <position position="1"/>
    </location>
</feature>
<dbReference type="AlphaFoldDB" id="A0A5J9SZK0"/>
<proteinExistence type="predicted"/>
<gene>
    <name evidence="1" type="ORF">EJB05_47630</name>
</gene>
<name>A0A5J9SZK0_9POAL</name>
<dbReference type="EMBL" id="RWGY01000051">
    <property type="protein sequence ID" value="TVU04519.1"/>
    <property type="molecule type" value="Genomic_DNA"/>
</dbReference>
<evidence type="ECO:0000313" key="1">
    <source>
        <dbReference type="EMBL" id="TVU04519.1"/>
    </source>
</evidence>
<dbReference type="Gramene" id="TVU04519">
    <property type="protein sequence ID" value="TVU04519"/>
    <property type="gene ID" value="EJB05_47630"/>
</dbReference>
<keyword evidence="2" id="KW-1185">Reference proteome</keyword>
<evidence type="ECO:0000313" key="2">
    <source>
        <dbReference type="Proteomes" id="UP000324897"/>
    </source>
</evidence>
<accession>A0A5J9SZK0</accession>
<comment type="caution">
    <text evidence="1">The sequence shown here is derived from an EMBL/GenBank/DDBJ whole genome shotgun (WGS) entry which is preliminary data.</text>
</comment>
<protein>
    <submittedName>
        <fullName evidence="1">Uncharacterized protein</fullName>
    </submittedName>
</protein>
<organism evidence="1 2">
    <name type="scientific">Eragrostis curvula</name>
    <name type="common">weeping love grass</name>
    <dbReference type="NCBI Taxonomy" id="38414"/>
    <lineage>
        <taxon>Eukaryota</taxon>
        <taxon>Viridiplantae</taxon>
        <taxon>Streptophyta</taxon>
        <taxon>Embryophyta</taxon>
        <taxon>Tracheophyta</taxon>
        <taxon>Spermatophyta</taxon>
        <taxon>Magnoliopsida</taxon>
        <taxon>Liliopsida</taxon>
        <taxon>Poales</taxon>
        <taxon>Poaceae</taxon>
        <taxon>PACMAD clade</taxon>
        <taxon>Chloridoideae</taxon>
        <taxon>Eragrostideae</taxon>
        <taxon>Eragrostidinae</taxon>
        <taxon>Eragrostis</taxon>
    </lineage>
</organism>
<feature type="non-terminal residue" evidence="1">
    <location>
        <position position="70"/>
    </location>
</feature>
<sequence length="70" mass="7708">MDDSSLAVGDLQRPTVLMLHAWQLPDLFNTCFSRSAVPWHGTLQAEGIRGGQSDVPRTCKRSNGLVDLLK</sequence>
<dbReference type="Proteomes" id="UP000324897">
    <property type="component" value="Unassembled WGS sequence"/>
</dbReference>